<evidence type="ECO:0000256" key="5">
    <source>
        <dbReference type="SAM" id="SignalP"/>
    </source>
</evidence>
<proteinExistence type="predicted"/>
<dbReference type="NCBIfam" id="NF033679">
    <property type="entry name" value="DNRLRE_dom"/>
    <property type="match status" value="1"/>
</dbReference>
<dbReference type="Pfam" id="PF24517">
    <property type="entry name" value="CBM96"/>
    <property type="match status" value="1"/>
</dbReference>
<evidence type="ECO:0000256" key="2">
    <source>
        <dbReference type="ARBA" id="ARBA00022525"/>
    </source>
</evidence>
<evidence type="ECO:0000256" key="3">
    <source>
        <dbReference type="ARBA" id="ARBA00022729"/>
    </source>
</evidence>
<gene>
    <name evidence="7" type="ORF">Q5741_21245</name>
</gene>
<comment type="caution">
    <text evidence="7">The sequence shown here is derived from an EMBL/GenBank/DDBJ whole genome shotgun (WGS) entry which is preliminary data.</text>
</comment>
<dbReference type="EMBL" id="JAUQTB010000031">
    <property type="protein sequence ID" value="MDO7908904.1"/>
    <property type="molecule type" value="Genomic_DNA"/>
</dbReference>
<feature type="compositionally biased region" description="Basic and acidic residues" evidence="4">
    <location>
        <begin position="142"/>
        <end position="155"/>
    </location>
</feature>
<reference evidence="7 8" key="1">
    <citation type="submission" date="2023-07" db="EMBL/GenBank/DDBJ databases">
        <title>Paenibacillus sp. JX-17 nov. isolated from soil.</title>
        <authorList>
            <person name="Wan Y."/>
            <person name="Liu B."/>
        </authorList>
    </citation>
    <scope>NUCLEOTIDE SEQUENCE [LARGE SCALE GENOMIC DNA]</scope>
    <source>
        <strain evidence="7 8">JX-17</strain>
    </source>
</reference>
<comment type="subcellular location">
    <subcellularLocation>
        <location evidence="1">Secreted</location>
    </subcellularLocation>
</comment>
<dbReference type="RefSeq" id="WP_305026128.1">
    <property type="nucleotide sequence ID" value="NZ_JAUQTB010000031.1"/>
</dbReference>
<evidence type="ECO:0000313" key="7">
    <source>
        <dbReference type="EMBL" id="MDO7908904.1"/>
    </source>
</evidence>
<accession>A0ABT9CJV3</accession>
<evidence type="ECO:0000256" key="1">
    <source>
        <dbReference type="ARBA" id="ARBA00004613"/>
    </source>
</evidence>
<dbReference type="Proteomes" id="UP001240171">
    <property type="component" value="Unassembled WGS sequence"/>
</dbReference>
<protein>
    <submittedName>
        <fullName evidence="7">DNRLRE domain-containing protein</fullName>
    </submittedName>
</protein>
<evidence type="ECO:0000313" key="8">
    <source>
        <dbReference type="Proteomes" id="UP001240171"/>
    </source>
</evidence>
<keyword evidence="8" id="KW-1185">Reference proteome</keyword>
<feature type="domain" description="Carbohydrate-binding module family 96" evidence="6">
    <location>
        <begin position="401"/>
        <end position="531"/>
    </location>
</feature>
<dbReference type="InterPro" id="IPR055372">
    <property type="entry name" value="CBM96"/>
</dbReference>
<feature type="region of interest" description="Disordered" evidence="4">
    <location>
        <begin position="131"/>
        <end position="216"/>
    </location>
</feature>
<evidence type="ECO:0000259" key="6">
    <source>
        <dbReference type="Pfam" id="PF24517"/>
    </source>
</evidence>
<feature type="compositionally biased region" description="Basic and acidic residues" evidence="4">
    <location>
        <begin position="185"/>
        <end position="198"/>
    </location>
</feature>
<keyword evidence="3 5" id="KW-0732">Signal</keyword>
<sequence length="588" mass="64104">MHANHKWIVSTLLLSAMGASVLPFAAPASAASVTKLKSDASRLDAPSVSEKAADQNDPQMVEEMPEMRTLYSKQYLMDDGSYETMISLMPLHYVDPKGSYKDIQLRLEPVQQVTDGAGLSTSNMDRLPISAAESSNSIENVEQDRKKQQDSKEQQESSSSQQEQPQDSSQQNPEITPVPEPENDQSDKQTEEETDANKNESPAADPSGPTVTDATYTSSTVPYVPVLHTQFDQGYALTSGDSLHILPLGTQSATADTSRIADGVLSYSDAWPSTDVQLRLTERGIDQTLLLKSASSPSAFSYRIEGKLQEDGTAGALSVQPVWAEDAAGVKHEVQQTIRQHNGAAYLDMSLNSDQLQYPVTLHAATGLNNTGLSQEGTVTSALPAAGRSVQGGLLVGVQGETTFQSYLQFDLSMIPAKSEILGARLQLTASGSHGLNGVLQVLGNKEPWQAGQLRWENKPASYEADQGQLDLQGNDSPSIRLDESLITDWVSRKKPNYGMQLVYKSANNELLTLSSSENVSEAARPRLYISYSTDGMQLRSLAQASIRFSYDYDEQSRLQTIQFPTGELIRFTYDKAGNVVKREYIGN</sequence>
<evidence type="ECO:0000256" key="4">
    <source>
        <dbReference type="SAM" id="MobiDB-lite"/>
    </source>
</evidence>
<keyword evidence="2" id="KW-0964">Secreted</keyword>
<name>A0ABT9CJV3_9BACL</name>
<feature type="chain" id="PRO_5045527421" evidence="5">
    <location>
        <begin position="31"/>
        <end position="588"/>
    </location>
</feature>
<organism evidence="7 8">
    <name type="scientific">Paenibacillus lacisoli</name>
    <dbReference type="NCBI Taxonomy" id="3064525"/>
    <lineage>
        <taxon>Bacteria</taxon>
        <taxon>Bacillati</taxon>
        <taxon>Bacillota</taxon>
        <taxon>Bacilli</taxon>
        <taxon>Bacillales</taxon>
        <taxon>Paenibacillaceae</taxon>
        <taxon>Paenibacillus</taxon>
    </lineage>
</organism>
<feature type="compositionally biased region" description="Low complexity" evidence="4">
    <location>
        <begin position="156"/>
        <end position="171"/>
    </location>
</feature>
<feature type="signal peptide" evidence="5">
    <location>
        <begin position="1"/>
        <end position="30"/>
    </location>
</feature>